<protein>
    <recommendedName>
        <fullName evidence="10">EF-hand domain-containing protein</fullName>
    </recommendedName>
</protein>
<dbReference type="Gene3D" id="1.10.287.70">
    <property type="match status" value="2"/>
</dbReference>
<evidence type="ECO:0000259" key="10">
    <source>
        <dbReference type="PROSITE" id="PS50222"/>
    </source>
</evidence>
<keyword evidence="7 9" id="KW-0472">Membrane</keyword>
<dbReference type="InterPro" id="IPR007863">
    <property type="entry name" value="Peptidase_M16_C"/>
</dbReference>
<dbReference type="PANTHER" id="PTHR43016">
    <property type="entry name" value="PRESEQUENCE PROTEASE"/>
    <property type="match status" value="1"/>
</dbReference>
<dbReference type="GO" id="GO:0005737">
    <property type="term" value="C:cytoplasm"/>
    <property type="evidence" value="ECO:0007669"/>
    <property type="project" value="UniProtKB-ARBA"/>
</dbReference>
<dbReference type="SUPFAM" id="SSF47473">
    <property type="entry name" value="EF-hand"/>
    <property type="match status" value="1"/>
</dbReference>
<name>A0A812K9R4_9DINO</name>
<dbReference type="InterPro" id="IPR018247">
    <property type="entry name" value="EF_Hand_1_Ca_BS"/>
</dbReference>
<dbReference type="InterPro" id="IPR011249">
    <property type="entry name" value="Metalloenz_LuxS/M16"/>
</dbReference>
<feature type="transmembrane region" description="Helical" evidence="9">
    <location>
        <begin position="713"/>
        <end position="730"/>
    </location>
</feature>
<comment type="subcellular location">
    <subcellularLocation>
        <location evidence="1">Membrane</location>
        <topology evidence="1">Multi-pass membrane protein</topology>
    </subcellularLocation>
</comment>
<feature type="transmembrane region" description="Helical" evidence="9">
    <location>
        <begin position="763"/>
        <end position="787"/>
    </location>
</feature>
<sequence length="949" mass="103723">MEPPKTVDTFERQFHFVYEEVPVALYRCTKTGLRVAAAQVKSPTVHGYFTVQTEAFDDYGCPHTLEHLIFLGSERYPYKGVLDVLANRCLAQGTNAWTATDHTCYTVDTAGAEGFLRILPVYLDHVLFPTLKDSGFVTEVHHITGEGSNAGVVYCEMQARENEAGDMCDRAMRLAAYPGRCSYKSETGGRLKELRELTNKTVQEYHGAYYRPDNLCVIVTGQVDFKDLCEACRPTVAAITASDRIQKLPPLERPFSGSVPKPKDQQIVRMEFPAEDETSGGVVELCWPGPAWTDFQKVVGLKVLLAYLCEDSISPLRKALVETVPPLCGKISEGLHDYKEELINITLNSCDVEQLSKRDVTAEVQAVFAATAAEDGSGIDVARIRSVIRQQQRRHLAAVESNPHDLFSGEIIGSFCYAPDFAPGAVDNKGDSVRARLDTPAALEALLAWEATKWAALCKEFLVSASNPGVTVCGFPSKNCGEKIQSEDATRIGAQKTALGEEGCKKAGDAVAAAEEENDVDTPEEVSAEFQVPDVAKVKLIDVSTVCVKNGVVEELYGQEAAKLKALLSRTPASELPSLAFQFDHVPGTQFAKCHVMLPLAGLTTRQLDLTVAVLAMACRSTRALAAKDASSEEEMVEFADGSDTDDESPLANFVLGHVGAANVLLAVGFVIVGVTVLIFEGLHPYSAFYLVVQVITTIGYGDVTLSEPRQKLFMIFYVTLGTVLVAKVLNDLLNSAMLRAEQQVTNSLRAVVSHSSSSGSRLWWKFTSALGLVLCLLVVWVCFFALHESCSCSFGMTRIEGCDDVRCRETGGKTLDWLSAVYFGVVTFSTVGFGDYSPQSQLGRALGPFCMMAGVLSYTNLIRRMSDIIRAREEVYKEKRRCTPDVFRLIDTSGNGIIDRNEFRVYMLLRKNQVSPEALAAIDKVFDAIDLDKSGGVTFDEINGVMLG</sequence>
<feature type="transmembrane region" description="Helical" evidence="9">
    <location>
        <begin position="846"/>
        <end position="863"/>
    </location>
</feature>
<dbReference type="SUPFAM" id="SSF81324">
    <property type="entry name" value="Voltage-gated potassium channels"/>
    <property type="match status" value="2"/>
</dbReference>
<proteinExistence type="predicted"/>
<dbReference type="Pfam" id="PF05193">
    <property type="entry name" value="Peptidase_M16_C"/>
    <property type="match status" value="1"/>
</dbReference>
<evidence type="ECO:0000313" key="12">
    <source>
        <dbReference type="Proteomes" id="UP000604046"/>
    </source>
</evidence>
<dbReference type="Gene3D" id="1.10.238.10">
    <property type="entry name" value="EF-hand"/>
    <property type="match status" value="1"/>
</dbReference>
<evidence type="ECO:0000256" key="5">
    <source>
        <dbReference type="ARBA" id="ARBA00022989"/>
    </source>
</evidence>
<keyword evidence="5 9" id="KW-1133">Transmembrane helix</keyword>
<dbReference type="EMBL" id="CAJNDS010000624">
    <property type="protein sequence ID" value="CAE7223586.1"/>
    <property type="molecule type" value="Genomic_DNA"/>
</dbReference>
<dbReference type="FunFam" id="3.30.830.10:FF:000015">
    <property type="entry name" value="Putative zinc metalloprotease"/>
    <property type="match status" value="1"/>
</dbReference>
<dbReference type="InterPro" id="IPR013099">
    <property type="entry name" value="K_chnl_dom"/>
</dbReference>
<dbReference type="OrthoDB" id="952271at2759"/>
<dbReference type="GO" id="GO:0005267">
    <property type="term" value="F:potassium channel activity"/>
    <property type="evidence" value="ECO:0007669"/>
    <property type="project" value="InterPro"/>
</dbReference>
<dbReference type="PROSITE" id="PS00018">
    <property type="entry name" value="EF_HAND_1"/>
    <property type="match status" value="1"/>
</dbReference>
<dbReference type="InterPro" id="IPR002048">
    <property type="entry name" value="EF_hand_dom"/>
</dbReference>
<evidence type="ECO:0000256" key="9">
    <source>
        <dbReference type="SAM" id="Phobius"/>
    </source>
</evidence>
<dbReference type="AlphaFoldDB" id="A0A812K9R4"/>
<organism evidence="11 12">
    <name type="scientific">Symbiodinium natans</name>
    <dbReference type="NCBI Taxonomy" id="878477"/>
    <lineage>
        <taxon>Eukaryota</taxon>
        <taxon>Sar</taxon>
        <taxon>Alveolata</taxon>
        <taxon>Dinophyceae</taxon>
        <taxon>Suessiales</taxon>
        <taxon>Symbiodiniaceae</taxon>
        <taxon>Symbiodinium</taxon>
    </lineage>
</organism>
<dbReference type="InterPro" id="IPR003280">
    <property type="entry name" value="2pore_dom_K_chnl"/>
</dbReference>
<evidence type="ECO:0000256" key="7">
    <source>
        <dbReference type="ARBA" id="ARBA00023136"/>
    </source>
</evidence>
<dbReference type="InterPro" id="IPR011765">
    <property type="entry name" value="Pept_M16_N"/>
</dbReference>
<comment type="caution">
    <text evidence="11">The sequence shown here is derived from an EMBL/GenBank/DDBJ whole genome shotgun (WGS) entry which is preliminary data.</text>
</comment>
<feature type="transmembrane region" description="Helical" evidence="9">
    <location>
        <begin position="686"/>
        <end position="706"/>
    </location>
</feature>
<dbReference type="GO" id="GO:0005509">
    <property type="term" value="F:calcium ion binding"/>
    <property type="evidence" value="ECO:0007669"/>
    <property type="project" value="InterPro"/>
</dbReference>
<keyword evidence="8" id="KW-0407">Ion channel</keyword>
<dbReference type="Pfam" id="PF07885">
    <property type="entry name" value="Ion_trans_2"/>
    <property type="match status" value="2"/>
</dbReference>
<feature type="domain" description="EF-hand" evidence="10">
    <location>
        <begin position="879"/>
        <end position="914"/>
    </location>
</feature>
<dbReference type="Proteomes" id="UP000604046">
    <property type="component" value="Unassembled WGS sequence"/>
</dbReference>
<keyword evidence="6" id="KW-0406">Ion transport</keyword>
<keyword evidence="2" id="KW-0813">Transport</keyword>
<evidence type="ECO:0000256" key="4">
    <source>
        <dbReference type="ARBA" id="ARBA00022837"/>
    </source>
</evidence>
<gene>
    <name evidence="11" type="ORF">SNAT2548_LOCUS8456</name>
</gene>
<dbReference type="Pfam" id="PF13499">
    <property type="entry name" value="EF-hand_7"/>
    <property type="match status" value="1"/>
</dbReference>
<accession>A0A812K9R4</accession>
<dbReference type="Gene3D" id="3.30.830.10">
    <property type="entry name" value="Metalloenzyme, LuxS/M16 peptidase-like"/>
    <property type="match status" value="2"/>
</dbReference>
<keyword evidence="3 9" id="KW-0812">Transmembrane</keyword>
<evidence type="ECO:0000256" key="1">
    <source>
        <dbReference type="ARBA" id="ARBA00004141"/>
    </source>
</evidence>
<feature type="domain" description="EF-hand" evidence="10">
    <location>
        <begin position="918"/>
        <end position="949"/>
    </location>
</feature>
<dbReference type="InterPro" id="IPR011992">
    <property type="entry name" value="EF-hand-dom_pair"/>
</dbReference>
<feature type="transmembrane region" description="Helical" evidence="9">
    <location>
        <begin position="659"/>
        <end position="680"/>
    </location>
</feature>
<dbReference type="GO" id="GO:0016020">
    <property type="term" value="C:membrane"/>
    <property type="evidence" value="ECO:0007669"/>
    <property type="project" value="UniProtKB-SubCell"/>
</dbReference>
<dbReference type="PANTHER" id="PTHR43016:SF16">
    <property type="entry name" value="METALLOPROTEASE, PUTATIVE (AFU_ORTHOLOGUE AFUA_4G07610)-RELATED"/>
    <property type="match status" value="1"/>
</dbReference>
<evidence type="ECO:0000256" key="2">
    <source>
        <dbReference type="ARBA" id="ARBA00022448"/>
    </source>
</evidence>
<evidence type="ECO:0000313" key="11">
    <source>
        <dbReference type="EMBL" id="CAE7223586.1"/>
    </source>
</evidence>
<dbReference type="PRINTS" id="PR01333">
    <property type="entry name" value="2POREKCHANEL"/>
</dbReference>
<dbReference type="Pfam" id="PF00675">
    <property type="entry name" value="Peptidase_M16"/>
    <property type="match status" value="1"/>
</dbReference>
<dbReference type="CDD" id="cd00051">
    <property type="entry name" value="EFh"/>
    <property type="match status" value="1"/>
</dbReference>
<dbReference type="PROSITE" id="PS50222">
    <property type="entry name" value="EF_HAND_2"/>
    <property type="match status" value="2"/>
</dbReference>
<keyword evidence="4" id="KW-0106">Calcium</keyword>
<reference evidence="11" key="1">
    <citation type="submission" date="2021-02" db="EMBL/GenBank/DDBJ databases">
        <authorList>
            <person name="Dougan E. K."/>
            <person name="Rhodes N."/>
            <person name="Thang M."/>
            <person name="Chan C."/>
        </authorList>
    </citation>
    <scope>NUCLEOTIDE SEQUENCE</scope>
</reference>
<evidence type="ECO:0000256" key="8">
    <source>
        <dbReference type="ARBA" id="ARBA00023303"/>
    </source>
</evidence>
<evidence type="ECO:0000256" key="6">
    <source>
        <dbReference type="ARBA" id="ARBA00023065"/>
    </source>
</evidence>
<keyword evidence="12" id="KW-1185">Reference proteome</keyword>
<evidence type="ECO:0000256" key="3">
    <source>
        <dbReference type="ARBA" id="ARBA00022692"/>
    </source>
</evidence>
<dbReference type="SUPFAM" id="SSF63411">
    <property type="entry name" value="LuxS/MPP-like metallohydrolase"/>
    <property type="match status" value="2"/>
</dbReference>